<protein>
    <submittedName>
        <fullName evidence="1">Uncharacterized protein</fullName>
    </submittedName>
</protein>
<gene>
    <name evidence="1" type="ORF">B1H20_01045</name>
</gene>
<proteinExistence type="predicted"/>
<evidence type="ECO:0000313" key="2">
    <source>
        <dbReference type="Proteomes" id="UP000192445"/>
    </source>
</evidence>
<evidence type="ECO:0000313" key="1">
    <source>
        <dbReference type="EMBL" id="ARF60124.1"/>
    </source>
</evidence>
<dbReference type="RefSeq" id="WP_078631139.1">
    <property type="nucleotide sequence ID" value="NZ_CP020570.1"/>
</dbReference>
<sequence>MSQHDFDLPPKAAPDVMRRRTELAGKARDALKQTGLPVCREDSSEGGSGVNVRVDHLADGGVLVEWNTREEFTSEIVEILASGVDPSDLPQEVRHYENVQTCMRETILNILASAGFDVERADAHSYGKAVHVRGSYP</sequence>
<dbReference type="AlphaFoldDB" id="A0A1V0U4G9"/>
<dbReference type="EMBL" id="CP020570">
    <property type="protein sequence ID" value="ARF60124.1"/>
    <property type="molecule type" value="Genomic_DNA"/>
</dbReference>
<dbReference type="Proteomes" id="UP000192445">
    <property type="component" value="Chromosome"/>
</dbReference>
<dbReference type="OrthoDB" id="4203495at2"/>
<dbReference type="KEGG" id="svu:B1H20_01045"/>
<accession>A0A1V0U4G9</accession>
<organism evidence="1 2">
    <name type="scientific">Streptomyces violaceoruber</name>
    <dbReference type="NCBI Taxonomy" id="1935"/>
    <lineage>
        <taxon>Bacteria</taxon>
        <taxon>Bacillati</taxon>
        <taxon>Actinomycetota</taxon>
        <taxon>Actinomycetes</taxon>
        <taxon>Kitasatosporales</taxon>
        <taxon>Streptomycetaceae</taxon>
        <taxon>Streptomyces</taxon>
        <taxon>Streptomyces violaceoruber group</taxon>
    </lineage>
</organism>
<reference evidence="1 2" key="1">
    <citation type="submission" date="2017-03" db="EMBL/GenBank/DDBJ databases">
        <title>Complete Genome Sequence of a natural compounds producer, Streptomyces violaceus S21.</title>
        <authorList>
            <person name="Zhong C."/>
            <person name="Zhao Z."/>
            <person name="Fu J."/>
            <person name="Zong G."/>
            <person name="Qin R."/>
            <person name="Cao G."/>
        </authorList>
    </citation>
    <scope>NUCLEOTIDE SEQUENCE [LARGE SCALE GENOMIC DNA]</scope>
    <source>
        <strain evidence="1 2">S21</strain>
    </source>
</reference>
<name>A0A1V0U4G9_STRVN</name>